<feature type="non-terminal residue" evidence="1">
    <location>
        <position position="110"/>
    </location>
</feature>
<protein>
    <submittedName>
        <fullName evidence="1">Uncharacterized protein</fullName>
    </submittedName>
</protein>
<evidence type="ECO:0000313" key="1">
    <source>
        <dbReference type="EMBL" id="GMR32175.1"/>
    </source>
</evidence>
<keyword evidence="2" id="KW-1185">Reference proteome</keyword>
<dbReference type="AlphaFoldDB" id="A0AAN4Z7Z7"/>
<proteinExistence type="predicted"/>
<name>A0AAN4Z7Z7_9BILA</name>
<comment type="caution">
    <text evidence="1">The sequence shown here is derived from an EMBL/GenBank/DDBJ whole genome shotgun (WGS) entry which is preliminary data.</text>
</comment>
<organism evidence="1 2">
    <name type="scientific">Pristionchus mayeri</name>
    <dbReference type="NCBI Taxonomy" id="1317129"/>
    <lineage>
        <taxon>Eukaryota</taxon>
        <taxon>Metazoa</taxon>
        <taxon>Ecdysozoa</taxon>
        <taxon>Nematoda</taxon>
        <taxon>Chromadorea</taxon>
        <taxon>Rhabditida</taxon>
        <taxon>Rhabditina</taxon>
        <taxon>Diplogasteromorpha</taxon>
        <taxon>Diplogasteroidea</taxon>
        <taxon>Neodiplogasteridae</taxon>
        <taxon>Pristionchus</taxon>
    </lineage>
</organism>
<evidence type="ECO:0000313" key="2">
    <source>
        <dbReference type="Proteomes" id="UP001328107"/>
    </source>
</evidence>
<reference evidence="2" key="1">
    <citation type="submission" date="2022-10" db="EMBL/GenBank/DDBJ databases">
        <title>Genome assembly of Pristionchus species.</title>
        <authorList>
            <person name="Yoshida K."/>
            <person name="Sommer R.J."/>
        </authorList>
    </citation>
    <scope>NUCLEOTIDE SEQUENCE [LARGE SCALE GENOMIC DNA]</scope>
    <source>
        <strain evidence="2">RS5460</strain>
    </source>
</reference>
<dbReference type="EMBL" id="BTRK01000001">
    <property type="protein sequence ID" value="GMR32175.1"/>
    <property type="molecule type" value="Genomic_DNA"/>
</dbReference>
<sequence length="110" mass="11892">PIVYRSIDKTMKQFDMIYIQCGSSVVRGCSSSRGGAIGCSSCSNRLLTTRCTADTLHLTLQIVLGTGLVPWSEEHEGTRDGGGVSVVVTRGNTTARLARLLRECRRESEG</sequence>
<gene>
    <name evidence="1" type="ORF">PMAYCL1PPCAC_02370</name>
</gene>
<feature type="non-terminal residue" evidence="1">
    <location>
        <position position="1"/>
    </location>
</feature>
<dbReference type="Proteomes" id="UP001328107">
    <property type="component" value="Unassembled WGS sequence"/>
</dbReference>
<accession>A0AAN4Z7Z7</accession>